<dbReference type="InterPro" id="IPR017021">
    <property type="entry name" value="UCP033763"/>
</dbReference>
<reference evidence="1 2" key="1">
    <citation type="submission" date="2016-12" db="EMBL/GenBank/DDBJ databases">
        <authorList>
            <person name="Song W.-J."/>
            <person name="Kurnit D.M."/>
        </authorList>
    </citation>
    <scope>NUCLEOTIDE SEQUENCE [LARGE SCALE GENOMIC DNA]</scope>
    <source>
        <strain evidence="1 2">CECT 9026</strain>
    </source>
</reference>
<evidence type="ECO:0000313" key="1">
    <source>
        <dbReference type="EMBL" id="SIO94517.1"/>
    </source>
</evidence>
<dbReference type="EMBL" id="FSSB01000014">
    <property type="protein sequence ID" value="SIO94517.1"/>
    <property type="molecule type" value="Genomic_DNA"/>
</dbReference>
<dbReference type="Proteomes" id="UP000184774">
    <property type="component" value="Unassembled WGS sequence"/>
</dbReference>
<accession>A0A1N6M584</accession>
<protein>
    <recommendedName>
        <fullName evidence="3">DUF2000 domain-containing protein</fullName>
    </recommendedName>
</protein>
<evidence type="ECO:0008006" key="3">
    <source>
        <dbReference type="Google" id="ProtNLM"/>
    </source>
</evidence>
<organism evidence="1 2">
    <name type="scientific">Vibrio spartinae</name>
    <dbReference type="NCBI Taxonomy" id="1918945"/>
    <lineage>
        <taxon>Bacteria</taxon>
        <taxon>Pseudomonadati</taxon>
        <taxon>Pseudomonadota</taxon>
        <taxon>Gammaproteobacteria</taxon>
        <taxon>Vibrionales</taxon>
        <taxon>Vibrionaceae</taxon>
        <taxon>Vibrio</taxon>
    </lineage>
</organism>
<evidence type="ECO:0000313" key="2">
    <source>
        <dbReference type="Proteomes" id="UP000184774"/>
    </source>
</evidence>
<dbReference type="Pfam" id="PF09391">
    <property type="entry name" value="DUF2000"/>
    <property type="match status" value="1"/>
</dbReference>
<dbReference type="SUPFAM" id="SSF102462">
    <property type="entry name" value="Peptidyl-tRNA hydrolase II"/>
    <property type="match status" value="1"/>
</dbReference>
<proteinExistence type="predicted"/>
<gene>
    <name evidence="1" type="ORF">VSP9026_02222</name>
</gene>
<dbReference type="OrthoDB" id="21143at2"/>
<dbReference type="PIRSF" id="PIRSF033736">
    <property type="entry name" value="UCP033763"/>
    <property type="match status" value="1"/>
</dbReference>
<dbReference type="InterPro" id="IPR023476">
    <property type="entry name" value="Pep_tRNA_hydro_II_dom_sf"/>
</dbReference>
<dbReference type="InterPro" id="IPR018988">
    <property type="entry name" value="DUF2000"/>
</dbReference>
<name>A0A1N6M584_9VIBR</name>
<sequence>MLAINELPDENAKRLVAVLNKKVDIGRLLNALGHMTSGLIAQIKDVDSLCFLEYKDMDGGVHPSISHYPFIVLRADNSNKIRKVRNELIQRQIPFTDFIHTMIIGTSEEQLKATSETEDHDLEYFGICMFGNTSEIKDLTKTFSLFK</sequence>
<dbReference type="Gene3D" id="3.40.1490.10">
    <property type="entry name" value="Bit1"/>
    <property type="match status" value="1"/>
</dbReference>
<dbReference type="AlphaFoldDB" id="A0A1N6M584"/>